<dbReference type="InterPro" id="IPR050707">
    <property type="entry name" value="HTH_MetabolicPath_Reg"/>
</dbReference>
<sequence>MKKIENGNLNKNSYSVPPVERAIRLLQYIGEGNKCRNLTKASSHLSINRTTLIRLIYSLLDNGMIEQISEDEGYCLGIGVISLGAQAIQSRDIVQMSLQSIQELVKKSNMSAHLGILDGTDVVYLTRETPKAHLISNMHIGSRLPAHASSIGRAILADLSEVAVKDIYKNRELSGGTNKAPQNLQQILSQRKIDVKRGYVWSVGMIEPNIGSCAATIYNHEGKPIAGLNVSGPKDIFINENSKQAIIIREAVLDAARISSAAMGFR</sequence>
<dbReference type="PANTHER" id="PTHR30136:SF8">
    <property type="entry name" value="TRANSCRIPTIONAL REGULATORY PROTEIN"/>
    <property type="match status" value="1"/>
</dbReference>
<evidence type="ECO:0000256" key="3">
    <source>
        <dbReference type="ARBA" id="ARBA00023163"/>
    </source>
</evidence>
<protein>
    <recommendedName>
        <fullName evidence="7">IclR family transcriptional regulator</fullName>
    </recommendedName>
</protein>
<dbReference type="GO" id="GO:0003700">
    <property type="term" value="F:DNA-binding transcription factor activity"/>
    <property type="evidence" value="ECO:0007669"/>
    <property type="project" value="TreeGrafter"/>
</dbReference>
<reference evidence="6" key="1">
    <citation type="submission" date="2018-05" db="EMBL/GenBank/DDBJ databases">
        <authorList>
            <person name="Lanie J.A."/>
            <person name="Ng W.-L."/>
            <person name="Kazmierczak K.M."/>
            <person name="Andrzejewski T.M."/>
            <person name="Davidsen T.M."/>
            <person name="Wayne K.J."/>
            <person name="Tettelin H."/>
            <person name="Glass J.I."/>
            <person name="Rusch D."/>
            <person name="Podicherti R."/>
            <person name="Tsui H.-C.T."/>
            <person name="Winkler M.E."/>
        </authorList>
    </citation>
    <scope>NUCLEOTIDE SEQUENCE</scope>
</reference>
<proteinExistence type="predicted"/>
<gene>
    <name evidence="6" type="ORF">METZ01_LOCUS50310</name>
</gene>
<dbReference type="PANTHER" id="PTHR30136">
    <property type="entry name" value="HELIX-TURN-HELIX TRANSCRIPTIONAL REGULATOR, ICLR FAMILY"/>
    <property type="match status" value="1"/>
</dbReference>
<dbReference type="Gene3D" id="1.10.10.10">
    <property type="entry name" value="Winged helix-like DNA-binding domain superfamily/Winged helix DNA-binding domain"/>
    <property type="match status" value="1"/>
</dbReference>
<accession>A0A381S018</accession>
<keyword evidence="3" id="KW-0804">Transcription</keyword>
<dbReference type="InterPro" id="IPR036388">
    <property type="entry name" value="WH-like_DNA-bd_sf"/>
</dbReference>
<dbReference type="PROSITE" id="PS51077">
    <property type="entry name" value="HTH_ICLR"/>
    <property type="match status" value="1"/>
</dbReference>
<dbReference type="SMART" id="SM00346">
    <property type="entry name" value="HTH_ICLR"/>
    <property type="match status" value="1"/>
</dbReference>
<dbReference type="EMBL" id="UINC01002511">
    <property type="protein sequence ID" value="SUZ97456.1"/>
    <property type="molecule type" value="Genomic_DNA"/>
</dbReference>
<evidence type="ECO:0000313" key="6">
    <source>
        <dbReference type="EMBL" id="SUZ97456.1"/>
    </source>
</evidence>
<evidence type="ECO:0000259" key="4">
    <source>
        <dbReference type="PROSITE" id="PS51077"/>
    </source>
</evidence>
<dbReference type="InterPro" id="IPR029016">
    <property type="entry name" value="GAF-like_dom_sf"/>
</dbReference>
<dbReference type="GO" id="GO:0045892">
    <property type="term" value="P:negative regulation of DNA-templated transcription"/>
    <property type="evidence" value="ECO:0007669"/>
    <property type="project" value="TreeGrafter"/>
</dbReference>
<dbReference type="PROSITE" id="PS51078">
    <property type="entry name" value="ICLR_ED"/>
    <property type="match status" value="1"/>
</dbReference>
<dbReference type="InterPro" id="IPR005471">
    <property type="entry name" value="Tscrpt_reg_IclR_N"/>
</dbReference>
<feature type="domain" description="HTH iclR-type" evidence="4">
    <location>
        <begin position="16"/>
        <end position="78"/>
    </location>
</feature>
<dbReference type="Pfam" id="PF09339">
    <property type="entry name" value="HTH_IclR"/>
    <property type="match status" value="1"/>
</dbReference>
<feature type="domain" description="IclR-ED" evidence="5">
    <location>
        <begin position="79"/>
        <end position="265"/>
    </location>
</feature>
<evidence type="ECO:0000256" key="1">
    <source>
        <dbReference type="ARBA" id="ARBA00023015"/>
    </source>
</evidence>
<evidence type="ECO:0008006" key="7">
    <source>
        <dbReference type="Google" id="ProtNLM"/>
    </source>
</evidence>
<name>A0A381S018_9ZZZZ</name>
<dbReference type="GO" id="GO:0003677">
    <property type="term" value="F:DNA binding"/>
    <property type="evidence" value="ECO:0007669"/>
    <property type="project" value="UniProtKB-KW"/>
</dbReference>
<dbReference type="InterPro" id="IPR014757">
    <property type="entry name" value="Tscrpt_reg_IclR_C"/>
</dbReference>
<dbReference type="Pfam" id="PF01614">
    <property type="entry name" value="IclR_C"/>
    <property type="match status" value="1"/>
</dbReference>
<evidence type="ECO:0000259" key="5">
    <source>
        <dbReference type="PROSITE" id="PS51078"/>
    </source>
</evidence>
<dbReference type="SUPFAM" id="SSF46785">
    <property type="entry name" value="Winged helix' DNA-binding domain"/>
    <property type="match status" value="1"/>
</dbReference>
<dbReference type="InterPro" id="IPR036390">
    <property type="entry name" value="WH_DNA-bd_sf"/>
</dbReference>
<evidence type="ECO:0000256" key="2">
    <source>
        <dbReference type="ARBA" id="ARBA00023125"/>
    </source>
</evidence>
<keyword evidence="1" id="KW-0805">Transcription regulation</keyword>
<keyword evidence="2" id="KW-0238">DNA-binding</keyword>
<dbReference type="Gene3D" id="3.30.450.40">
    <property type="match status" value="1"/>
</dbReference>
<organism evidence="6">
    <name type="scientific">marine metagenome</name>
    <dbReference type="NCBI Taxonomy" id="408172"/>
    <lineage>
        <taxon>unclassified sequences</taxon>
        <taxon>metagenomes</taxon>
        <taxon>ecological metagenomes</taxon>
    </lineage>
</organism>
<dbReference type="AlphaFoldDB" id="A0A381S018"/>
<dbReference type="SUPFAM" id="SSF55781">
    <property type="entry name" value="GAF domain-like"/>
    <property type="match status" value="1"/>
</dbReference>